<dbReference type="InterPro" id="IPR045113">
    <property type="entry name" value="Rpb7-like"/>
</dbReference>
<evidence type="ECO:0000256" key="1">
    <source>
        <dbReference type="ARBA" id="ARBA00004123"/>
    </source>
</evidence>
<dbReference type="InterPro" id="IPR036898">
    <property type="entry name" value="RNA_pol_Rpb7-like_N_sf"/>
</dbReference>
<feature type="compositionally biased region" description="Basic and acidic residues" evidence="6">
    <location>
        <begin position="176"/>
        <end position="196"/>
    </location>
</feature>
<evidence type="ECO:0000256" key="3">
    <source>
        <dbReference type="ARBA" id="ARBA00023163"/>
    </source>
</evidence>
<accession>I3SPU7</accession>
<comment type="subcellular location">
    <subcellularLocation>
        <location evidence="1 5">Nucleus</location>
    </subcellularLocation>
</comment>
<organism evidence="7">
    <name type="scientific">Lotus japonicus</name>
    <name type="common">Lotus corniculatus var. japonicus</name>
    <dbReference type="NCBI Taxonomy" id="34305"/>
    <lineage>
        <taxon>Eukaryota</taxon>
        <taxon>Viridiplantae</taxon>
        <taxon>Streptophyta</taxon>
        <taxon>Embryophyta</taxon>
        <taxon>Tracheophyta</taxon>
        <taxon>Spermatophyta</taxon>
        <taxon>Magnoliopsida</taxon>
        <taxon>eudicotyledons</taxon>
        <taxon>Gunneridae</taxon>
        <taxon>Pentapetalae</taxon>
        <taxon>rosids</taxon>
        <taxon>fabids</taxon>
        <taxon>Fabales</taxon>
        <taxon>Fabaceae</taxon>
        <taxon>Papilionoideae</taxon>
        <taxon>50 kb inversion clade</taxon>
        <taxon>NPAAA clade</taxon>
        <taxon>Hologalegina</taxon>
        <taxon>robinioid clade</taxon>
        <taxon>Loteae</taxon>
        <taxon>Lotus</taxon>
    </lineage>
</organism>
<proteinExistence type="evidence at transcript level"/>
<dbReference type="GO" id="GO:0006362">
    <property type="term" value="P:transcription elongation by RNA polymerase I"/>
    <property type="evidence" value="ECO:0007669"/>
    <property type="project" value="TreeGrafter"/>
</dbReference>
<protein>
    <recommendedName>
        <fullName evidence="5">DNA-directed RNA polymerase subunit</fullName>
    </recommendedName>
</protein>
<evidence type="ECO:0000313" key="7">
    <source>
        <dbReference type="EMBL" id="AFK42289.1"/>
    </source>
</evidence>
<dbReference type="AlphaFoldDB" id="I3SPU7"/>
<keyword evidence="2 5" id="KW-0240">DNA-directed RNA polymerase</keyword>
<reference evidence="7" key="1">
    <citation type="submission" date="2012-05" db="EMBL/GenBank/DDBJ databases">
        <authorList>
            <person name="Krishnakumar V."/>
            <person name="Cheung F."/>
            <person name="Xiao Y."/>
            <person name="Chan A."/>
            <person name="Moskal W.A."/>
            <person name="Town C.D."/>
        </authorList>
    </citation>
    <scope>NUCLEOTIDE SEQUENCE</scope>
</reference>
<name>I3SPU7_LOTJA</name>
<evidence type="ECO:0000256" key="4">
    <source>
        <dbReference type="ARBA" id="ARBA00023242"/>
    </source>
</evidence>
<feature type="region of interest" description="Disordered" evidence="6">
    <location>
        <begin position="176"/>
        <end position="205"/>
    </location>
</feature>
<dbReference type="GO" id="GO:0006352">
    <property type="term" value="P:DNA-templated transcription initiation"/>
    <property type="evidence" value="ECO:0007669"/>
    <property type="project" value="UniProtKB-UniRule"/>
</dbReference>
<dbReference type="Gene3D" id="3.30.1490.120">
    <property type="entry name" value="RNA polymerase Rpb7-like, N-terminal domain"/>
    <property type="match status" value="1"/>
</dbReference>
<comment type="function">
    <text evidence="5">DNA-dependent RNA polymerase which catalyzes the transcription of DNA into RNA using the four ribonucleoside triphosphates as substrates.</text>
</comment>
<keyword evidence="3 5" id="KW-0804">Transcription</keyword>
<dbReference type="EMBL" id="BT142495">
    <property type="protein sequence ID" value="AFK42289.1"/>
    <property type="molecule type" value="mRNA"/>
</dbReference>
<sequence length="232" mass="26216">MEGLKVSKSKLTVYLHPSKSKQVSESVLRELSSMLFTFSDTFDGVVLAYNVKSLDPCSKIIPGITPYFGVKLKVDLLLFSPTPDTFLEGKVLKVTPESIHAVVLGFSSVVITDKEIRDEFIYRKKRGKDTFVSKLNKRHVIKVGAMIRFSVKSFDEEILHVYGSPIPDNTGSMHWLDKNLEDDSHTDRSAKKRGSEEQPIMLEQDAVDGESLTLESVQKLKKSKRHKIREES</sequence>
<dbReference type="Gene3D" id="2.40.50.1060">
    <property type="match status" value="1"/>
</dbReference>
<dbReference type="FunFam" id="2.40.50.1060:FF:000002">
    <property type="entry name" value="DNA-directed RNA polymerase"/>
    <property type="match status" value="1"/>
</dbReference>
<evidence type="ECO:0000256" key="5">
    <source>
        <dbReference type="RuleBase" id="RU369086"/>
    </source>
</evidence>
<keyword evidence="4 5" id="KW-0539">Nucleus</keyword>
<dbReference type="PANTHER" id="PTHR12709:SF5">
    <property type="entry name" value="DNA-DIRECTED RNA POLYMERASE I SUBUNIT RPA43"/>
    <property type="match status" value="1"/>
</dbReference>
<evidence type="ECO:0000256" key="6">
    <source>
        <dbReference type="SAM" id="MobiDB-lite"/>
    </source>
</evidence>
<dbReference type="PANTHER" id="PTHR12709">
    <property type="entry name" value="DNA-DIRECTED RNA POLYMERASE II, III"/>
    <property type="match status" value="1"/>
</dbReference>
<evidence type="ECO:0000256" key="2">
    <source>
        <dbReference type="ARBA" id="ARBA00022478"/>
    </source>
</evidence>
<dbReference type="FunFam" id="3.30.1490.120:FF:000006">
    <property type="entry name" value="DNA-directed RNA polymerase"/>
    <property type="match status" value="1"/>
</dbReference>
<dbReference type="GO" id="GO:0005736">
    <property type="term" value="C:RNA polymerase I complex"/>
    <property type="evidence" value="ECO:0007669"/>
    <property type="project" value="TreeGrafter"/>
</dbReference>